<evidence type="ECO:0000259" key="2">
    <source>
        <dbReference type="Pfam" id="PF00144"/>
    </source>
</evidence>
<evidence type="ECO:0000313" key="3">
    <source>
        <dbReference type="EMBL" id="GLR19620.1"/>
    </source>
</evidence>
<dbReference type="InterPro" id="IPR001466">
    <property type="entry name" value="Beta-lactam-related"/>
</dbReference>
<feature type="domain" description="Beta-lactamase-related" evidence="2">
    <location>
        <begin position="44"/>
        <end position="367"/>
    </location>
</feature>
<evidence type="ECO:0000256" key="1">
    <source>
        <dbReference type="SAM" id="SignalP"/>
    </source>
</evidence>
<dbReference type="EMBL" id="BSOH01000030">
    <property type="protein sequence ID" value="GLR19620.1"/>
    <property type="molecule type" value="Genomic_DNA"/>
</dbReference>
<name>A0AA37WIB7_9BACT</name>
<dbReference type="AlphaFoldDB" id="A0AA37WIB7"/>
<dbReference type="PROSITE" id="PS51257">
    <property type="entry name" value="PROKAR_LIPOPROTEIN"/>
    <property type="match status" value="1"/>
</dbReference>
<reference evidence="3" key="2">
    <citation type="submission" date="2023-01" db="EMBL/GenBank/DDBJ databases">
        <title>Draft genome sequence of Portibacter lacus strain NBRC 108769.</title>
        <authorList>
            <person name="Sun Q."/>
            <person name="Mori K."/>
        </authorList>
    </citation>
    <scope>NUCLEOTIDE SEQUENCE</scope>
    <source>
        <strain evidence="3">NBRC 108769</strain>
    </source>
</reference>
<dbReference type="PANTHER" id="PTHR46825:SF9">
    <property type="entry name" value="BETA-LACTAMASE-RELATED DOMAIN-CONTAINING PROTEIN"/>
    <property type="match status" value="1"/>
</dbReference>
<reference evidence="3" key="1">
    <citation type="journal article" date="2014" name="Int. J. Syst. Evol. Microbiol.">
        <title>Complete genome sequence of Corynebacterium casei LMG S-19264T (=DSM 44701T), isolated from a smear-ripened cheese.</title>
        <authorList>
            <consortium name="US DOE Joint Genome Institute (JGI-PGF)"/>
            <person name="Walter F."/>
            <person name="Albersmeier A."/>
            <person name="Kalinowski J."/>
            <person name="Ruckert C."/>
        </authorList>
    </citation>
    <scope>NUCLEOTIDE SEQUENCE</scope>
    <source>
        <strain evidence="3">NBRC 108769</strain>
    </source>
</reference>
<sequence length="390" mass="43909">MYKPKNITFLFLLFFSLTSCNKDDVMMPDPGEMDPVVQEDITAVDNRVQSFMEKYNITGASIAVSKNEKMVYTKGYGMANVSKSELVTPEHVFRVASISKMFTGVAILRLVEDGKLNLDDKVFGPSGILGNKFGTATLTDQELEITVDHLLHNSFGGWGVASGGDPIDYFPSYNNDEFIEYLLNEWDLVYPIEDTYVYSNTGYWLLARIVEKVTEESFSNFVKNIFNPTGISSLHYTKFTREDRQAKEVEYYGQDGEEDYVYKISSRRDGDGGVVISAPDLLRAVCALDKLPLRENVLSDNTIELLRGNGPLSPNWGRGIGFWNEQQFWWTTGALPATRSWLISRYDGLSVVMILNSKSNDSSFDIDFNNTISAIANDATIPWKNGLDQF</sequence>
<proteinExistence type="predicted"/>
<dbReference type="PANTHER" id="PTHR46825">
    <property type="entry name" value="D-ALANYL-D-ALANINE-CARBOXYPEPTIDASE/ENDOPEPTIDASE AMPH"/>
    <property type="match status" value="1"/>
</dbReference>
<keyword evidence="1" id="KW-0732">Signal</keyword>
<dbReference type="Proteomes" id="UP001156666">
    <property type="component" value="Unassembled WGS sequence"/>
</dbReference>
<dbReference type="SUPFAM" id="SSF56601">
    <property type="entry name" value="beta-lactamase/transpeptidase-like"/>
    <property type="match status" value="1"/>
</dbReference>
<feature type="chain" id="PRO_5041227494" evidence="1">
    <location>
        <begin position="22"/>
        <end position="390"/>
    </location>
</feature>
<keyword evidence="4" id="KW-1185">Reference proteome</keyword>
<protein>
    <submittedName>
        <fullName evidence="3">Penicillin-binding protein</fullName>
    </submittedName>
</protein>
<accession>A0AA37WIB7</accession>
<evidence type="ECO:0000313" key="4">
    <source>
        <dbReference type="Proteomes" id="UP001156666"/>
    </source>
</evidence>
<dbReference type="InterPro" id="IPR012338">
    <property type="entry name" value="Beta-lactam/transpept-like"/>
</dbReference>
<organism evidence="3 4">
    <name type="scientific">Portibacter lacus</name>
    <dbReference type="NCBI Taxonomy" id="1099794"/>
    <lineage>
        <taxon>Bacteria</taxon>
        <taxon>Pseudomonadati</taxon>
        <taxon>Bacteroidota</taxon>
        <taxon>Saprospiria</taxon>
        <taxon>Saprospirales</taxon>
        <taxon>Haliscomenobacteraceae</taxon>
        <taxon>Portibacter</taxon>
    </lineage>
</organism>
<dbReference type="Gene3D" id="3.40.710.10">
    <property type="entry name" value="DD-peptidase/beta-lactamase superfamily"/>
    <property type="match status" value="1"/>
</dbReference>
<dbReference type="InterPro" id="IPR050491">
    <property type="entry name" value="AmpC-like"/>
</dbReference>
<dbReference type="RefSeq" id="WP_235294887.1">
    <property type="nucleotide sequence ID" value="NZ_BSOH01000030.1"/>
</dbReference>
<comment type="caution">
    <text evidence="3">The sequence shown here is derived from an EMBL/GenBank/DDBJ whole genome shotgun (WGS) entry which is preliminary data.</text>
</comment>
<gene>
    <name evidence="3" type="ORF">GCM10007940_42360</name>
</gene>
<feature type="signal peptide" evidence="1">
    <location>
        <begin position="1"/>
        <end position="21"/>
    </location>
</feature>
<dbReference type="Pfam" id="PF00144">
    <property type="entry name" value="Beta-lactamase"/>
    <property type="match status" value="1"/>
</dbReference>